<dbReference type="PANTHER" id="PTHR10404:SF46">
    <property type="entry name" value="VACUOLAR PROTEIN SORTING-ASSOCIATED PROTEIN 70"/>
    <property type="match status" value="1"/>
</dbReference>
<name>A0ABU9DFU1_9BACL</name>
<proteinExistence type="predicted"/>
<dbReference type="RefSeq" id="WP_341414799.1">
    <property type="nucleotide sequence ID" value="NZ_JBBPCC010000003.1"/>
</dbReference>
<dbReference type="InterPro" id="IPR039373">
    <property type="entry name" value="Peptidase_M28B"/>
</dbReference>
<comment type="caution">
    <text evidence="2">The sequence shown here is derived from an EMBL/GenBank/DDBJ whole genome shotgun (WGS) entry which is preliminary data.</text>
</comment>
<gene>
    <name evidence="2" type="ORF">WMW72_07440</name>
</gene>
<reference evidence="2 3" key="1">
    <citation type="submission" date="2024-04" db="EMBL/GenBank/DDBJ databases">
        <title>draft genome sequnece of Paenibacillus filicis.</title>
        <authorList>
            <person name="Kim D.-U."/>
        </authorList>
    </citation>
    <scope>NUCLEOTIDE SEQUENCE [LARGE SCALE GENOMIC DNA]</scope>
    <source>
        <strain evidence="2 3">KACC14197</strain>
    </source>
</reference>
<protein>
    <submittedName>
        <fullName evidence="2">M28 family peptidase</fullName>
    </submittedName>
</protein>
<evidence type="ECO:0000313" key="2">
    <source>
        <dbReference type="EMBL" id="MEK8127749.1"/>
    </source>
</evidence>
<keyword evidence="3" id="KW-1185">Reference proteome</keyword>
<dbReference type="InterPro" id="IPR007484">
    <property type="entry name" value="Peptidase_M28"/>
</dbReference>
<dbReference type="Gene3D" id="3.50.30.30">
    <property type="match status" value="1"/>
</dbReference>
<dbReference type="Gene3D" id="3.40.630.10">
    <property type="entry name" value="Zn peptidases"/>
    <property type="match status" value="1"/>
</dbReference>
<evidence type="ECO:0000259" key="1">
    <source>
        <dbReference type="Pfam" id="PF04389"/>
    </source>
</evidence>
<feature type="domain" description="Peptidase M28" evidence="1">
    <location>
        <begin position="231"/>
        <end position="418"/>
    </location>
</feature>
<dbReference type="Proteomes" id="UP001469365">
    <property type="component" value="Unassembled WGS sequence"/>
</dbReference>
<evidence type="ECO:0000313" key="3">
    <source>
        <dbReference type="Proteomes" id="UP001469365"/>
    </source>
</evidence>
<accession>A0ABU9DFU1</accession>
<dbReference type="Pfam" id="PF04389">
    <property type="entry name" value="Peptidase_M28"/>
    <property type="match status" value="1"/>
</dbReference>
<organism evidence="2 3">
    <name type="scientific">Paenibacillus filicis</name>
    <dbReference type="NCBI Taxonomy" id="669464"/>
    <lineage>
        <taxon>Bacteria</taxon>
        <taxon>Bacillati</taxon>
        <taxon>Bacillota</taxon>
        <taxon>Bacilli</taxon>
        <taxon>Bacillales</taxon>
        <taxon>Paenibacillaceae</taxon>
        <taxon>Paenibacillus</taxon>
    </lineage>
</organism>
<sequence>MTLSGPTSHRQQPIDLEQTHPLNELLAEVSGERLEAYARRIAAEVRLSGSEEELRAFDYVRRTLEDFGLSTKLLFSDAYISLPKEAELLVNGVPAAAITHSMTPSTDWMDSELVGLDPGLPADAPQLAAVRGRTVLTAGIANPVTVRKLQQAGAAAVVFVNPGEYAHEMIVSSVWGSPAPGQTRDLPGIPVISVNAPTGSRLREQLDATGKPLPVRLRTAVETGWTRIPTLIAELRGEEEPDKFVLFSGHIDSWHYGAMDNGSANAVMLEVARILAEQRPLLRRSLRLAFWSGHSHGRYAGSAWYSDEHWDDLHEHGVLHLNIDSVGAKGATQLAIGSTMAQTRELSTQAIRIVTGQSFEGTRFGRSGDQSFWGAGLPSAFMGLSFQPEGWFGWWWHTTEDTLDKLDPANLIRDAKIYLASAYLALSSPVLPLDQLAAVRELRRFIEDYQEQAEARLDLSRLAAQVQLLEELTERFHGQLSRLQLPAPAAEEVGHRGLRLAINEILHRLSQILVPAVYVCGSVFEHDPATPQPPIPSLQEIGQLAAAPVGSDAYYELRTLLVRRVNALHASLKQATALVRHGLELFGEANREEEPR</sequence>
<dbReference type="SUPFAM" id="SSF53187">
    <property type="entry name" value="Zn-dependent exopeptidases"/>
    <property type="match status" value="1"/>
</dbReference>
<dbReference type="PANTHER" id="PTHR10404">
    <property type="entry name" value="N-ACETYLATED-ALPHA-LINKED ACIDIC DIPEPTIDASE"/>
    <property type="match status" value="1"/>
</dbReference>
<dbReference type="EMBL" id="JBBPCC010000003">
    <property type="protein sequence ID" value="MEK8127749.1"/>
    <property type="molecule type" value="Genomic_DNA"/>
</dbReference>